<evidence type="ECO:0000313" key="1">
    <source>
        <dbReference type="EMBL" id="TNV75359.1"/>
    </source>
</evidence>
<sequence length="156" mass="17953">MVDKSQPQEKSIDPYATFFAILDGVKLIGTIQERANTVGMLLDATDSEFYHFVKAGDSWAGFLVYKNDKSFVKDGVSFWIARQSVISQGPASFKDDAMKMVEQGETKQRHQFCDIQTFFDCYILHFFKRVEYNRIEGYKHLCLLDIFPLQVIGLDI</sequence>
<gene>
    <name evidence="1" type="ORF">FGO68_gene2993</name>
</gene>
<protein>
    <submittedName>
        <fullName evidence="1">Uncharacterized protein</fullName>
    </submittedName>
</protein>
<organism evidence="1 2">
    <name type="scientific">Halteria grandinella</name>
    <dbReference type="NCBI Taxonomy" id="5974"/>
    <lineage>
        <taxon>Eukaryota</taxon>
        <taxon>Sar</taxon>
        <taxon>Alveolata</taxon>
        <taxon>Ciliophora</taxon>
        <taxon>Intramacronucleata</taxon>
        <taxon>Spirotrichea</taxon>
        <taxon>Stichotrichia</taxon>
        <taxon>Sporadotrichida</taxon>
        <taxon>Halteriidae</taxon>
        <taxon>Halteria</taxon>
    </lineage>
</organism>
<dbReference type="Proteomes" id="UP000785679">
    <property type="component" value="Unassembled WGS sequence"/>
</dbReference>
<dbReference type="EMBL" id="RRYP01015764">
    <property type="protein sequence ID" value="TNV75359.1"/>
    <property type="molecule type" value="Genomic_DNA"/>
</dbReference>
<proteinExistence type="predicted"/>
<keyword evidence="2" id="KW-1185">Reference proteome</keyword>
<comment type="caution">
    <text evidence="1">The sequence shown here is derived from an EMBL/GenBank/DDBJ whole genome shotgun (WGS) entry which is preliminary data.</text>
</comment>
<name>A0A8J8NIK2_HALGN</name>
<reference evidence="1" key="1">
    <citation type="submission" date="2019-06" db="EMBL/GenBank/DDBJ databases">
        <authorList>
            <person name="Zheng W."/>
        </authorList>
    </citation>
    <scope>NUCLEOTIDE SEQUENCE</scope>
    <source>
        <strain evidence="1">QDHG01</strain>
    </source>
</reference>
<dbReference type="AlphaFoldDB" id="A0A8J8NIK2"/>
<evidence type="ECO:0000313" key="2">
    <source>
        <dbReference type="Proteomes" id="UP000785679"/>
    </source>
</evidence>
<accession>A0A8J8NIK2</accession>